<sequence>MKRELKYVHVKKTGSSTEINILEKTEEDFDYKQLETESNAEGLLGEILEAQQLMQACGQLSGELETSEKEEDRREQRLPATPR</sequence>
<evidence type="ECO:0000313" key="2">
    <source>
        <dbReference type="EMBL" id="SNR69337.1"/>
    </source>
</evidence>
<dbReference type="EMBL" id="FZNQ01000040">
    <property type="protein sequence ID" value="SNR69337.1"/>
    <property type="molecule type" value="Genomic_DNA"/>
</dbReference>
<proteinExistence type="predicted"/>
<dbReference type="Proteomes" id="UP000198397">
    <property type="component" value="Unassembled WGS sequence"/>
</dbReference>
<reference evidence="2 3" key="1">
    <citation type="submission" date="2017-06" db="EMBL/GenBank/DDBJ databases">
        <authorList>
            <person name="Kim H.J."/>
            <person name="Triplett B.A."/>
        </authorList>
    </citation>
    <scope>NUCLEOTIDE SEQUENCE [LARGE SCALE GENOMIC DNA]</scope>
    <source>
        <strain evidence="2 3">DSM 8800</strain>
    </source>
</reference>
<feature type="region of interest" description="Disordered" evidence="1">
    <location>
        <begin position="61"/>
        <end position="83"/>
    </location>
</feature>
<gene>
    <name evidence="2" type="ORF">SAMN06264855_1408</name>
</gene>
<name>A0A238YDW9_HALVU</name>
<protein>
    <submittedName>
        <fullName evidence="2">Uncharacterized protein</fullName>
    </submittedName>
</protein>
<accession>A0A238YDW9</accession>
<feature type="compositionally biased region" description="Basic and acidic residues" evidence="1">
    <location>
        <begin position="66"/>
        <end position="77"/>
    </location>
</feature>
<evidence type="ECO:0000256" key="1">
    <source>
        <dbReference type="SAM" id="MobiDB-lite"/>
    </source>
</evidence>
<keyword evidence="3" id="KW-1185">Reference proteome</keyword>
<dbReference type="RefSeq" id="WP_089386060.1">
    <property type="nucleotide sequence ID" value="NZ_FZNQ01000040.1"/>
</dbReference>
<dbReference type="AlphaFoldDB" id="A0A238YDW9"/>
<organism evidence="2 3">
    <name type="scientific">Halorubrum vacuolatum</name>
    <name type="common">Natronobacterium vacuolatum</name>
    <dbReference type="NCBI Taxonomy" id="63740"/>
    <lineage>
        <taxon>Archaea</taxon>
        <taxon>Methanobacteriati</taxon>
        <taxon>Methanobacteriota</taxon>
        <taxon>Stenosarchaea group</taxon>
        <taxon>Halobacteria</taxon>
        <taxon>Halobacteriales</taxon>
        <taxon>Haloferacaceae</taxon>
        <taxon>Halorubrum</taxon>
    </lineage>
</organism>
<evidence type="ECO:0000313" key="3">
    <source>
        <dbReference type="Proteomes" id="UP000198397"/>
    </source>
</evidence>